<name>A0ABS0C1C2_9GAMM</name>
<dbReference type="PROSITE" id="PS50983">
    <property type="entry name" value="FE_B12_PBP"/>
    <property type="match status" value="1"/>
</dbReference>
<sequence>MKASFSKELHSARGWILGFVALVLLLGLSNKALAGERLVVIDGSLTEIVYALGSGAEVVGRDLTSNYPPEVNRLPSVGYMRQLSAEGILSLNPSLVLVTDDAEPQKVLKQLEDSGIRLVTIDNRFTLDGVKHKILQVGKALGKEPEARSLAAQMLKQVEQAQADLQSISPKHKARALFTMGIRNGNLMVAGRDTRADEMLRLAGVDNIPAKMIKGYKPLTAESAILFNPQYLITMQHGLKASGGREAMLSGNAVKLTDAGKHRQLVVMDNSFLTFGPRIGEAVQSLVDTIYRANKSKVAMAP</sequence>
<dbReference type="InterPro" id="IPR050902">
    <property type="entry name" value="ABC_Transporter_SBP"/>
</dbReference>
<organism evidence="2 3">
    <name type="scientific">Thiomicrorhabdus heinhorstiae</name>
    <dbReference type="NCBI Taxonomy" id="2748010"/>
    <lineage>
        <taxon>Bacteria</taxon>
        <taxon>Pseudomonadati</taxon>
        <taxon>Pseudomonadota</taxon>
        <taxon>Gammaproteobacteria</taxon>
        <taxon>Thiotrichales</taxon>
        <taxon>Piscirickettsiaceae</taxon>
        <taxon>Thiomicrorhabdus</taxon>
    </lineage>
</organism>
<evidence type="ECO:0000259" key="1">
    <source>
        <dbReference type="PROSITE" id="PS50983"/>
    </source>
</evidence>
<proteinExistence type="predicted"/>
<dbReference type="PANTHER" id="PTHR30535:SF4">
    <property type="entry name" value="HEMIN-BINDING PERIPLASMIC PROTEIN HMUT"/>
    <property type="match status" value="1"/>
</dbReference>
<dbReference type="Pfam" id="PF01497">
    <property type="entry name" value="Peripla_BP_2"/>
    <property type="match status" value="1"/>
</dbReference>
<reference evidence="2 3" key="1">
    <citation type="submission" date="2020-06" db="EMBL/GenBank/DDBJ databases">
        <authorList>
            <person name="Scott K."/>
        </authorList>
    </citation>
    <scope>NUCLEOTIDE SEQUENCE [LARGE SCALE GENOMIC DNA]</scope>
    <source>
        <strain evidence="2 3">HH1</strain>
    </source>
</reference>
<dbReference type="RefSeq" id="WP_185978271.1">
    <property type="nucleotide sequence ID" value="NZ_JACBGI020000011.1"/>
</dbReference>
<dbReference type="Proteomes" id="UP001193680">
    <property type="component" value="Unassembled WGS sequence"/>
</dbReference>
<dbReference type="PANTHER" id="PTHR30535">
    <property type="entry name" value="VITAMIN B12-BINDING PROTEIN"/>
    <property type="match status" value="1"/>
</dbReference>
<protein>
    <submittedName>
        <fullName evidence="2">ABC transporter substrate-binding protein</fullName>
    </submittedName>
</protein>
<gene>
    <name evidence="2" type="ORF">H8792_007205</name>
</gene>
<accession>A0ABS0C1C2</accession>
<dbReference type="EMBL" id="JACBGI020000011">
    <property type="protein sequence ID" value="MBF6058127.1"/>
    <property type="molecule type" value="Genomic_DNA"/>
</dbReference>
<dbReference type="InterPro" id="IPR002491">
    <property type="entry name" value="ABC_transptr_periplasmic_BD"/>
</dbReference>
<dbReference type="Gene3D" id="3.40.50.1980">
    <property type="entry name" value="Nitrogenase molybdenum iron protein domain"/>
    <property type="match status" value="2"/>
</dbReference>
<evidence type="ECO:0000313" key="3">
    <source>
        <dbReference type="Proteomes" id="UP001193680"/>
    </source>
</evidence>
<feature type="domain" description="Fe/B12 periplasmic-binding" evidence="1">
    <location>
        <begin position="37"/>
        <end position="298"/>
    </location>
</feature>
<evidence type="ECO:0000313" key="2">
    <source>
        <dbReference type="EMBL" id="MBF6058127.1"/>
    </source>
</evidence>
<dbReference type="SUPFAM" id="SSF53807">
    <property type="entry name" value="Helical backbone' metal receptor"/>
    <property type="match status" value="1"/>
</dbReference>
<comment type="caution">
    <text evidence="2">The sequence shown here is derived from an EMBL/GenBank/DDBJ whole genome shotgun (WGS) entry which is preliminary data.</text>
</comment>
<reference evidence="2 3" key="2">
    <citation type="submission" date="2020-11" db="EMBL/GenBank/DDBJ databases">
        <title>Sulfur oxidizing isolate from Hospital Hole Sinkhole.</title>
        <authorList>
            <person name="Scott K.M."/>
        </authorList>
    </citation>
    <scope>NUCLEOTIDE SEQUENCE [LARGE SCALE GENOMIC DNA]</scope>
    <source>
        <strain evidence="2 3">HH1</strain>
    </source>
</reference>
<keyword evidence="3" id="KW-1185">Reference proteome</keyword>